<keyword evidence="11" id="KW-1185">Reference proteome</keyword>
<keyword evidence="6 9" id="KW-0539">Nucleus</keyword>
<comment type="function">
    <text evidence="9">Protein phosphatase that catalyzes the dephosphorylation of the C-terminal domain of RNA polymerase II. Plays a role in RNA processing and termination.</text>
</comment>
<accession>A0AAW1SGJ0</accession>
<sequence length="179" mass="20841">MNRSMETHALLDKHGFNVQSFGVGGHVKLPGPSAQEPNVYTFGTPYADILDDLCRKDEDLYTRNRLLQMLRRNAAVKKAPQRWQDCREQFDVAVTFEERILEQLLEDMQKRGHSSMRPLLVINIDVKDNHEEAAKVAPQTLRLCQMLEAHEEWEEEVDDIVAQFEAEYGRRPVYSICFY</sequence>
<dbReference type="Gene3D" id="3.40.50.2300">
    <property type="match status" value="2"/>
</dbReference>
<dbReference type="EC" id="3.1.3.16" evidence="9"/>
<dbReference type="EMBL" id="JALJOU010000003">
    <property type="protein sequence ID" value="KAK9845341.1"/>
    <property type="molecule type" value="Genomic_DNA"/>
</dbReference>
<dbReference type="AlphaFoldDB" id="A0AAW1SGJ0"/>
<comment type="catalytic activity">
    <reaction evidence="7 9">
        <text>O-phospho-L-seryl-[protein] + H2O = L-seryl-[protein] + phosphate</text>
        <dbReference type="Rhea" id="RHEA:20629"/>
        <dbReference type="Rhea" id="RHEA-COMP:9863"/>
        <dbReference type="Rhea" id="RHEA-COMP:11604"/>
        <dbReference type="ChEBI" id="CHEBI:15377"/>
        <dbReference type="ChEBI" id="CHEBI:29999"/>
        <dbReference type="ChEBI" id="CHEBI:43474"/>
        <dbReference type="ChEBI" id="CHEBI:83421"/>
        <dbReference type="EC" id="3.1.3.16"/>
    </reaction>
</comment>
<evidence type="ECO:0000313" key="10">
    <source>
        <dbReference type="EMBL" id="KAK9845341.1"/>
    </source>
</evidence>
<comment type="similarity">
    <text evidence="2 9">Belongs to the SSU72 phosphatase family.</text>
</comment>
<dbReference type="Proteomes" id="UP001445335">
    <property type="component" value="Unassembled WGS sequence"/>
</dbReference>
<organism evidence="10 11">
    <name type="scientific">Elliptochloris bilobata</name>
    <dbReference type="NCBI Taxonomy" id="381761"/>
    <lineage>
        <taxon>Eukaryota</taxon>
        <taxon>Viridiplantae</taxon>
        <taxon>Chlorophyta</taxon>
        <taxon>core chlorophytes</taxon>
        <taxon>Trebouxiophyceae</taxon>
        <taxon>Trebouxiophyceae incertae sedis</taxon>
        <taxon>Elliptochloris clade</taxon>
        <taxon>Elliptochloris</taxon>
    </lineage>
</organism>
<evidence type="ECO:0000256" key="7">
    <source>
        <dbReference type="ARBA" id="ARBA00047761"/>
    </source>
</evidence>
<keyword evidence="4 9" id="KW-0378">Hydrolase</keyword>
<comment type="catalytic activity">
    <reaction evidence="8 9">
        <text>O-phospho-L-threonyl-[protein] + H2O = L-threonyl-[protein] + phosphate</text>
        <dbReference type="Rhea" id="RHEA:47004"/>
        <dbReference type="Rhea" id="RHEA-COMP:11060"/>
        <dbReference type="Rhea" id="RHEA-COMP:11605"/>
        <dbReference type="ChEBI" id="CHEBI:15377"/>
        <dbReference type="ChEBI" id="CHEBI:30013"/>
        <dbReference type="ChEBI" id="CHEBI:43474"/>
        <dbReference type="ChEBI" id="CHEBI:61977"/>
        <dbReference type="EC" id="3.1.3.16"/>
    </reaction>
</comment>
<evidence type="ECO:0000256" key="6">
    <source>
        <dbReference type="ARBA" id="ARBA00023242"/>
    </source>
</evidence>
<evidence type="ECO:0000256" key="8">
    <source>
        <dbReference type="ARBA" id="ARBA00048336"/>
    </source>
</evidence>
<evidence type="ECO:0000313" key="11">
    <source>
        <dbReference type="Proteomes" id="UP001445335"/>
    </source>
</evidence>
<reference evidence="10 11" key="1">
    <citation type="journal article" date="2024" name="Nat. Commun.">
        <title>Phylogenomics reveals the evolutionary origins of lichenization in chlorophyte algae.</title>
        <authorList>
            <person name="Puginier C."/>
            <person name="Libourel C."/>
            <person name="Otte J."/>
            <person name="Skaloud P."/>
            <person name="Haon M."/>
            <person name="Grisel S."/>
            <person name="Petersen M."/>
            <person name="Berrin J.G."/>
            <person name="Delaux P.M."/>
            <person name="Dal Grande F."/>
            <person name="Keller J."/>
        </authorList>
    </citation>
    <scope>NUCLEOTIDE SEQUENCE [LARGE SCALE GENOMIC DNA]</scope>
    <source>
        <strain evidence="10 11">SAG 245.80</strain>
    </source>
</reference>
<dbReference type="GO" id="GO:0006397">
    <property type="term" value="P:mRNA processing"/>
    <property type="evidence" value="ECO:0007669"/>
    <property type="project" value="UniProtKB-KW"/>
</dbReference>
<dbReference type="GO" id="GO:0004722">
    <property type="term" value="F:protein serine/threonine phosphatase activity"/>
    <property type="evidence" value="ECO:0007669"/>
    <property type="project" value="UniProtKB-UniRule"/>
</dbReference>
<evidence type="ECO:0000256" key="9">
    <source>
        <dbReference type="RuleBase" id="RU369031"/>
    </source>
</evidence>
<comment type="caution">
    <text evidence="10">The sequence shown here is derived from an EMBL/GenBank/DDBJ whole genome shotgun (WGS) entry which is preliminary data.</text>
</comment>
<gene>
    <name evidence="10" type="ORF">WJX81_003860</name>
</gene>
<name>A0AAW1SGJ0_9CHLO</name>
<evidence type="ECO:0000256" key="5">
    <source>
        <dbReference type="ARBA" id="ARBA00022912"/>
    </source>
</evidence>
<evidence type="ECO:0000256" key="2">
    <source>
        <dbReference type="ARBA" id="ARBA00008978"/>
    </source>
</evidence>
<evidence type="ECO:0000256" key="4">
    <source>
        <dbReference type="ARBA" id="ARBA00022801"/>
    </source>
</evidence>
<comment type="subcellular location">
    <subcellularLocation>
        <location evidence="1 9">Nucleus</location>
    </subcellularLocation>
</comment>
<protein>
    <recommendedName>
        <fullName evidence="9">RNA polymerase II subunit A C-terminal domain phosphatase SSU72</fullName>
        <shortName evidence="9">CTD phosphatase SSU72</shortName>
        <ecNumber evidence="9">3.1.3.16</ecNumber>
    </recommendedName>
</protein>
<dbReference type="Pfam" id="PF04722">
    <property type="entry name" value="Ssu72"/>
    <property type="match status" value="1"/>
</dbReference>
<dbReference type="PANTHER" id="PTHR20383">
    <property type="entry name" value="RNA POLYMERASE II SUBUNIT A C-TERMINAL DOMAIN PHOSPHATASE"/>
    <property type="match status" value="1"/>
</dbReference>
<keyword evidence="3 9" id="KW-0507">mRNA processing</keyword>
<keyword evidence="5 9" id="KW-0904">Protein phosphatase</keyword>
<evidence type="ECO:0000256" key="1">
    <source>
        <dbReference type="ARBA" id="ARBA00004123"/>
    </source>
</evidence>
<evidence type="ECO:0000256" key="3">
    <source>
        <dbReference type="ARBA" id="ARBA00022664"/>
    </source>
</evidence>
<dbReference type="GO" id="GO:0005634">
    <property type="term" value="C:nucleus"/>
    <property type="evidence" value="ECO:0007669"/>
    <property type="project" value="UniProtKB-SubCell"/>
</dbReference>
<dbReference type="InterPro" id="IPR006811">
    <property type="entry name" value="RNA_pol_II_suA"/>
</dbReference>
<proteinExistence type="inferred from homology"/>